<accession>A0A0A9G5B9</accession>
<dbReference type="EMBL" id="GBRH01178214">
    <property type="protein sequence ID" value="JAE19682.1"/>
    <property type="molecule type" value="Transcribed_RNA"/>
</dbReference>
<dbReference type="AlphaFoldDB" id="A0A0A9G5B9"/>
<sequence length="70" mass="7944">MIKVIMGKGTYNWEFIIEGGRDVQKPMNMLPYTLVNYALRPQFGSFLLLLSSISTKVAPFNLSDIFQVSN</sequence>
<evidence type="ECO:0000313" key="1">
    <source>
        <dbReference type="EMBL" id="JAE19682.1"/>
    </source>
</evidence>
<proteinExistence type="predicted"/>
<reference evidence="1" key="1">
    <citation type="submission" date="2014-09" db="EMBL/GenBank/DDBJ databases">
        <authorList>
            <person name="Magalhaes I.L.F."/>
            <person name="Oliveira U."/>
            <person name="Santos F.R."/>
            <person name="Vidigal T.H.D.A."/>
            <person name="Brescovit A.D."/>
            <person name="Santos A.J."/>
        </authorList>
    </citation>
    <scope>NUCLEOTIDE SEQUENCE</scope>
    <source>
        <tissue evidence="1">Shoot tissue taken approximately 20 cm above the soil surface</tissue>
    </source>
</reference>
<organism evidence="1">
    <name type="scientific">Arundo donax</name>
    <name type="common">Giant reed</name>
    <name type="synonym">Donax arundinaceus</name>
    <dbReference type="NCBI Taxonomy" id="35708"/>
    <lineage>
        <taxon>Eukaryota</taxon>
        <taxon>Viridiplantae</taxon>
        <taxon>Streptophyta</taxon>
        <taxon>Embryophyta</taxon>
        <taxon>Tracheophyta</taxon>
        <taxon>Spermatophyta</taxon>
        <taxon>Magnoliopsida</taxon>
        <taxon>Liliopsida</taxon>
        <taxon>Poales</taxon>
        <taxon>Poaceae</taxon>
        <taxon>PACMAD clade</taxon>
        <taxon>Arundinoideae</taxon>
        <taxon>Arundineae</taxon>
        <taxon>Arundo</taxon>
    </lineage>
</organism>
<name>A0A0A9G5B9_ARUDO</name>
<reference evidence="1" key="2">
    <citation type="journal article" date="2015" name="Data Brief">
        <title>Shoot transcriptome of the giant reed, Arundo donax.</title>
        <authorList>
            <person name="Barrero R.A."/>
            <person name="Guerrero F.D."/>
            <person name="Moolhuijzen P."/>
            <person name="Goolsby J.A."/>
            <person name="Tidwell J."/>
            <person name="Bellgard S.E."/>
            <person name="Bellgard M.I."/>
        </authorList>
    </citation>
    <scope>NUCLEOTIDE SEQUENCE</scope>
    <source>
        <tissue evidence="1">Shoot tissue taken approximately 20 cm above the soil surface</tissue>
    </source>
</reference>
<protein>
    <submittedName>
        <fullName evidence="1">Uncharacterized protein</fullName>
    </submittedName>
</protein>